<gene>
    <name evidence="3" type="ORF">LTR84_004128</name>
</gene>
<keyword evidence="2" id="KW-0472">Membrane</keyword>
<feature type="transmembrane region" description="Helical" evidence="2">
    <location>
        <begin position="384"/>
        <end position="402"/>
    </location>
</feature>
<dbReference type="EMBL" id="JAVRRD010000018">
    <property type="protein sequence ID" value="KAK5050009.1"/>
    <property type="molecule type" value="Genomic_DNA"/>
</dbReference>
<keyword evidence="2" id="KW-1133">Transmembrane helix</keyword>
<dbReference type="InterPro" id="IPR037847">
    <property type="entry name" value="GRAMDC4"/>
</dbReference>
<reference evidence="3 4" key="1">
    <citation type="submission" date="2023-08" db="EMBL/GenBank/DDBJ databases">
        <title>Black Yeasts Isolated from many extreme environments.</title>
        <authorList>
            <person name="Coleine C."/>
            <person name="Stajich J.E."/>
            <person name="Selbmann L."/>
        </authorList>
    </citation>
    <scope>NUCLEOTIDE SEQUENCE [LARGE SCALE GENOMIC DNA]</scope>
    <source>
        <strain evidence="3 4">CCFEE 5792</strain>
    </source>
</reference>
<keyword evidence="2" id="KW-0812">Transmembrane</keyword>
<dbReference type="PANTHER" id="PTHR37402">
    <property type="entry name" value="GRAM DOMAIN-CONTAINING PROTEIN 4"/>
    <property type="match status" value="1"/>
</dbReference>
<dbReference type="PANTHER" id="PTHR37402:SF1">
    <property type="entry name" value="GRAM DOMAIN-CONTAINING PROTEIN 4"/>
    <property type="match status" value="1"/>
</dbReference>
<dbReference type="AlphaFoldDB" id="A0AAV9N9I1"/>
<dbReference type="Proteomes" id="UP001358417">
    <property type="component" value="Unassembled WGS sequence"/>
</dbReference>
<organism evidence="3 4">
    <name type="scientific">Exophiala bonariae</name>
    <dbReference type="NCBI Taxonomy" id="1690606"/>
    <lineage>
        <taxon>Eukaryota</taxon>
        <taxon>Fungi</taxon>
        <taxon>Dikarya</taxon>
        <taxon>Ascomycota</taxon>
        <taxon>Pezizomycotina</taxon>
        <taxon>Eurotiomycetes</taxon>
        <taxon>Chaetothyriomycetidae</taxon>
        <taxon>Chaetothyriales</taxon>
        <taxon>Herpotrichiellaceae</taxon>
        <taxon>Exophiala</taxon>
    </lineage>
</organism>
<keyword evidence="4" id="KW-1185">Reference proteome</keyword>
<evidence type="ECO:0000313" key="3">
    <source>
        <dbReference type="EMBL" id="KAK5050009.1"/>
    </source>
</evidence>
<protein>
    <submittedName>
        <fullName evidence="3">Uncharacterized protein</fullName>
    </submittedName>
</protein>
<sequence>MDSTNPDHEAEAEVHADNLLQTSISLKEKVKDKARKIMHLPEDPAQREFSQQEIFADPAFNPSQVLDQKSPPKPDRTSRESVSDGLKDFKYLVAHPRQVMRSKATRVAAEKIGSARHPFQAQDHDRELIDAHDTLAHVATNIDPGSGVGKDQVDDACDRVAEVESQRESVQTAWILGRHVNRVKAIHPIPRPEQSDHTTIENGESRLQWEKYLGRLALFHTQGFTSHYVDDFESAPFDLEDLARIIERLAITSAPWQAFLMEVRNVYTWKDPKCTAKWAVLFWSLWYTEHIGAYFWFWIIYSTVRSKFQPTSVERIRDSVTRAFDRGSKVQAWGELLQQHGKQDWIEPLLDDMGPLIQRQLGDLADFLEVLINFHRHERPNKTMASLFFFLSCLAVALFADMAFCVKLVWFILGGGFFVSFPIASRYPKYRLLVSHWRLMFWDIPTHAELAILQLQEKAVIRDANFMEFELREPDESAQDYTTNDEAHKFLVHHDMEGKGELEISRSGIEYSSNVAVQFWGFSSLSEMRKSSDLETEKTLHNLRKLGSRSGEILHFIFSTSELKLLLHPADRNRAFNLVLAWSGLKWQSLQMERRRGGRDNLDTAIKRAFQ</sequence>
<feature type="transmembrane region" description="Helical" evidence="2">
    <location>
        <begin position="408"/>
        <end position="428"/>
    </location>
</feature>
<comment type="caution">
    <text evidence="3">The sequence shown here is derived from an EMBL/GenBank/DDBJ whole genome shotgun (WGS) entry which is preliminary data.</text>
</comment>
<evidence type="ECO:0000256" key="1">
    <source>
        <dbReference type="SAM" id="MobiDB-lite"/>
    </source>
</evidence>
<accession>A0AAV9N9I1</accession>
<name>A0AAV9N9I1_9EURO</name>
<dbReference type="GeneID" id="89972307"/>
<feature type="region of interest" description="Disordered" evidence="1">
    <location>
        <begin position="41"/>
        <end position="83"/>
    </location>
</feature>
<feature type="transmembrane region" description="Helical" evidence="2">
    <location>
        <begin position="278"/>
        <end position="301"/>
    </location>
</feature>
<evidence type="ECO:0000256" key="2">
    <source>
        <dbReference type="SAM" id="Phobius"/>
    </source>
</evidence>
<proteinExistence type="predicted"/>
<evidence type="ECO:0000313" key="4">
    <source>
        <dbReference type="Proteomes" id="UP001358417"/>
    </source>
</evidence>
<dbReference type="GO" id="GO:0006915">
    <property type="term" value="P:apoptotic process"/>
    <property type="evidence" value="ECO:0007669"/>
    <property type="project" value="InterPro"/>
</dbReference>
<feature type="compositionally biased region" description="Basic and acidic residues" evidence="1">
    <location>
        <begin position="70"/>
        <end position="83"/>
    </location>
</feature>
<dbReference type="RefSeq" id="XP_064704819.1">
    <property type="nucleotide sequence ID" value="XM_064847707.1"/>
</dbReference>